<dbReference type="GO" id="GO:0004252">
    <property type="term" value="F:serine-type endopeptidase activity"/>
    <property type="evidence" value="ECO:0007669"/>
    <property type="project" value="UniProtKB-EC"/>
</dbReference>
<comment type="catalytic activity">
    <reaction evidence="5">
        <text>The enzyme shows specific recognition of a C-terminal tripeptide, Xaa-Yaa-Zaa, in which Xaa is preferably Ala or Leu, Yaa is preferably Ala or Tyr, and Zaa is preferably Ala, but then cleaves at a variable distance from the C-terminus. A typical cleavage is -Ala-Ala-|-Arg-Ala-Ala-Lys-Glu-Asn-Tyr-Ala-Leu-Ala-Ala.</text>
        <dbReference type="EC" id="3.4.21.102"/>
    </reaction>
</comment>
<evidence type="ECO:0000256" key="8">
    <source>
        <dbReference type="SAM" id="Phobius"/>
    </source>
</evidence>
<dbReference type="Gene3D" id="3.90.226.10">
    <property type="entry name" value="2-enoyl-CoA Hydratase, Chain A, domain 1"/>
    <property type="match status" value="1"/>
</dbReference>
<keyword evidence="4 7" id="KW-0720">Serine protease</keyword>
<dbReference type="PANTHER" id="PTHR32060:SF30">
    <property type="entry name" value="CARBOXY-TERMINAL PROCESSING PROTEASE CTPA"/>
    <property type="match status" value="1"/>
</dbReference>
<protein>
    <recommendedName>
        <fullName evidence="6">C-terminal processing peptidase</fullName>
        <ecNumber evidence="6">3.4.21.102</ecNumber>
    </recommendedName>
</protein>
<feature type="transmembrane region" description="Helical" evidence="8">
    <location>
        <begin position="21"/>
        <end position="44"/>
    </location>
</feature>
<dbReference type="InterPro" id="IPR036366">
    <property type="entry name" value="PGBDSf"/>
</dbReference>
<dbReference type="GO" id="GO:0030288">
    <property type="term" value="C:outer membrane-bounded periplasmic space"/>
    <property type="evidence" value="ECO:0007669"/>
    <property type="project" value="TreeGrafter"/>
</dbReference>
<proteinExistence type="inferred from homology"/>
<name>A0AA90NV79_9BACI</name>
<dbReference type="GO" id="GO:0006508">
    <property type="term" value="P:proteolysis"/>
    <property type="evidence" value="ECO:0007669"/>
    <property type="project" value="UniProtKB-KW"/>
</dbReference>
<dbReference type="Pfam" id="PF22694">
    <property type="entry name" value="CtpB_N-like"/>
    <property type="match status" value="1"/>
</dbReference>
<dbReference type="InterPro" id="IPR036365">
    <property type="entry name" value="PGBD-like_sf"/>
</dbReference>
<evidence type="ECO:0000259" key="9">
    <source>
        <dbReference type="PROSITE" id="PS50106"/>
    </source>
</evidence>
<sequence length="480" mass="52616">MEEENQKQPKEAGKFIKIKKFTFIMGIFLVIFLTAGITTIALTFGDEKVAPYAEFEKLYSTYDKIKDDYYEEVDEEKLVDGAINGMIKSLDDPYSAYMDKKEASSFHESISSSFEGIGAEIQEQDGQIMVVSPIKGSPAEKAGVKPNDIILSVDGKSVEGLSSSEAVLKIRGEKGTKVELSISRAGESEPIELTIKRDTIPIETVYAEMLDDGVAKIQVTSFSEHTVQELKTALEEMSKKDMKGLVLDLRGNPGGLLDQAIEMASLFIPNGKVVLQVEDRSGKKDVYKSENDGELKIPVVVLIDDGSASASEIVAAAVSESADIPLIGVKSFGKGTVQTAEDFEDGSNFKYTAAKWLTPEGNWIHKKGIKPDINVKLPDYASLPYISPDKELKASDSSSEVKAAEEMLKEAGHDPGKIDGFFDEATTNAVIAFQKEQKIKETGTIKDDTTVKLMQVIREKILKNDTQVKKAVEVLKKEIK</sequence>
<dbReference type="Gene3D" id="1.10.101.10">
    <property type="entry name" value="PGBD-like superfamily/PGBD"/>
    <property type="match status" value="1"/>
</dbReference>
<gene>
    <name evidence="10" type="ORF">Q8G35_16010</name>
</gene>
<evidence type="ECO:0000256" key="2">
    <source>
        <dbReference type="ARBA" id="ARBA00022670"/>
    </source>
</evidence>
<dbReference type="SUPFAM" id="SSF47090">
    <property type="entry name" value="PGBD-like"/>
    <property type="match status" value="1"/>
</dbReference>
<dbReference type="PANTHER" id="PTHR32060">
    <property type="entry name" value="TAIL-SPECIFIC PROTEASE"/>
    <property type="match status" value="1"/>
</dbReference>
<keyword evidence="8" id="KW-0472">Membrane</keyword>
<dbReference type="InterPro" id="IPR001478">
    <property type="entry name" value="PDZ"/>
</dbReference>
<dbReference type="SUPFAM" id="SSF52096">
    <property type="entry name" value="ClpP/crotonase"/>
    <property type="match status" value="1"/>
</dbReference>
<evidence type="ECO:0000256" key="3">
    <source>
        <dbReference type="ARBA" id="ARBA00022801"/>
    </source>
</evidence>
<keyword evidence="8" id="KW-0812">Transmembrane</keyword>
<keyword evidence="3 7" id="KW-0378">Hydrolase</keyword>
<dbReference type="EMBL" id="JAUUTP010000016">
    <property type="protein sequence ID" value="MDP1419853.1"/>
    <property type="molecule type" value="Genomic_DNA"/>
</dbReference>
<dbReference type="InterPro" id="IPR029045">
    <property type="entry name" value="ClpP/crotonase-like_dom_sf"/>
</dbReference>
<comment type="caution">
    <text evidence="10">The sequence shown here is derived from an EMBL/GenBank/DDBJ whole genome shotgun (WGS) entry which is preliminary data.</text>
</comment>
<dbReference type="PROSITE" id="PS50106">
    <property type="entry name" value="PDZ"/>
    <property type="match status" value="1"/>
</dbReference>
<dbReference type="SMART" id="SM00228">
    <property type="entry name" value="PDZ"/>
    <property type="match status" value="1"/>
</dbReference>
<dbReference type="CDD" id="cd06782">
    <property type="entry name" value="cpPDZ_CPP-like"/>
    <property type="match status" value="1"/>
</dbReference>
<dbReference type="FunFam" id="2.30.42.10:FF:000063">
    <property type="entry name" value="Peptidase, S41 family"/>
    <property type="match status" value="1"/>
</dbReference>
<evidence type="ECO:0000256" key="5">
    <source>
        <dbReference type="ARBA" id="ARBA00051784"/>
    </source>
</evidence>
<accession>A0AA90NV79</accession>
<evidence type="ECO:0000313" key="11">
    <source>
        <dbReference type="Proteomes" id="UP001178277"/>
    </source>
</evidence>
<keyword evidence="8" id="KW-1133">Transmembrane helix</keyword>
<dbReference type="SUPFAM" id="SSF50156">
    <property type="entry name" value="PDZ domain-like"/>
    <property type="match status" value="1"/>
</dbReference>
<dbReference type="InterPro" id="IPR004447">
    <property type="entry name" value="Peptidase_S41A"/>
</dbReference>
<dbReference type="FunFam" id="3.30.750.44:FF:000001">
    <property type="entry name" value="S41 family peptidase"/>
    <property type="match status" value="1"/>
</dbReference>
<dbReference type="InterPro" id="IPR005151">
    <property type="entry name" value="Tail-specific_protease"/>
</dbReference>
<feature type="domain" description="PDZ" evidence="9">
    <location>
        <begin position="103"/>
        <end position="171"/>
    </location>
</feature>
<dbReference type="NCBIfam" id="TIGR00225">
    <property type="entry name" value="prc"/>
    <property type="match status" value="1"/>
</dbReference>
<comment type="similarity">
    <text evidence="1 7">Belongs to the peptidase S41A family.</text>
</comment>
<dbReference type="CDD" id="cd07560">
    <property type="entry name" value="Peptidase_S41_CPP"/>
    <property type="match status" value="1"/>
</dbReference>
<dbReference type="Gene3D" id="2.30.42.10">
    <property type="match status" value="1"/>
</dbReference>
<dbReference type="EC" id="3.4.21.102" evidence="6"/>
<dbReference type="Pfam" id="PF13180">
    <property type="entry name" value="PDZ_2"/>
    <property type="match status" value="1"/>
</dbReference>
<dbReference type="SMART" id="SM00245">
    <property type="entry name" value="TSPc"/>
    <property type="match status" value="1"/>
</dbReference>
<dbReference type="Pfam" id="PF01471">
    <property type="entry name" value="PG_binding_1"/>
    <property type="match status" value="1"/>
</dbReference>
<evidence type="ECO:0000256" key="4">
    <source>
        <dbReference type="ARBA" id="ARBA00022825"/>
    </source>
</evidence>
<dbReference type="InterPro" id="IPR036034">
    <property type="entry name" value="PDZ_sf"/>
</dbReference>
<keyword evidence="2 7" id="KW-0645">Protease</keyword>
<dbReference type="InterPro" id="IPR002477">
    <property type="entry name" value="Peptidoglycan-bd-like"/>
</dbReference>
<reference evidence="10" key="1">
    <citation type="submission" date="2023-07" db="EMBL/GenBank/DDBJ databases">
        <title>Murine gut Bacillus species.</title>
        <authorList>
            <person name="Gutman E."/>
            <person name="Hashuel R."/>
            <person name="Litvak Y."/>
        </authorList>
    </citation>
    <scope>NUCLEOTIDE SEQUENCE</scope>
    <source>
        <strain evidence="10">RU283</strain>
    </source>
</reference>
<evidence type="ECO:0000256" key="7">
    <source>
        <dbReference type="RuleBase" id="RU004404"/>
    </source>
</evidence>
<dbReference type="Pfam" id="PF03572">
    <property type="entry name" value="Peptidase_S41"/>
    <property type="match status" value="1"/>
</dbReference>
<dbReference type="Gene3D" id="3.30.750.44">
    <property type="match status" value="1"/>
</dbReference>
<dbReference type="AlphaFoldDB" id="A0AA90NV79"/>
<evidence type="ECO:0000313" key="10">
    <source>
        <dbReference type="EMBL" id="MDP1419853.1"/>
    </source>
</evidence>
<evidence type="ECO:0000256" key="1">
    <source>
        <dbReference type="ARBA" id="ARBA00009179"/>
    </source>
</evidence>
<dbReference type="InterPro" id="IPR055210">
    <property type="entry name" value="CtpA/B_N"/>
</dbReference>
<evidence type="ECO:0000256" key="6">
    <source>
        <dbReference type="ARBA" id="ARBA00066637"/>
    </source>
</evidence>
<organism evidence="10 11">
    <name type="scientific">Peribacillus simplex</name>
    <dbReference type="NCBI Taxonomy" id="1478"/>
    <lineage>
        <taxon>Bacteria</taxon>
        <taxon>Bacillati</taxon>
        <taxon>Bacillota</taxon>
        <taxon>Bacilli</taxon>
        <taxon>Bacillales</taxon>
        <taxon>Bacillaceae</taxon>
        <taxon>Peribacillus</taxon>
    </lineage>
</organism>
<dbReference type="Proteomes" id="UP001178277">
    <property type="component" value="Unassembled WGS sequence"/>
</dbReference>
<dbReference type="GO" id="GO:0007165">
    <property type="term" value="P:signal transduction"/>
    <property type="evidence" value="ECO:0007669"/>
    <property type="project" value="TreeGrafter"/>
</dbReference>